<organism evidence="10 11">
    <name type="scientific">Pseudopithomyces chartarum</name>
    <dbReference type="NCBI Taxonomy" id="1892770"/>
    <lineage>
        <taxon>Eukaryota</taxon>
        <taxon>Fungi</taxon>
        <taxon>Dikarya</taxon>
        <taxon>Ascomycota</taxon>
        <taxon>Pezizomycotina</taxon>
        <taxon>Dothideomycetes</taxon>
        <taxon>Pleosporomycetidae</taxon>
        <taxon>Pleosporales</taxon>
        <taxon>Massarineae</taxon>
        <taxon>Didymosphaeriaceae</taxon>
        <taxon>Pseudopithomyces</taxon>
    </lineage>
</organism>
<dbReference type="EMBL" id="WVTA01000005">
    <property type="protein sequence ID" value="KAK3209859.1"/>
    <property type="molecule type" value="Genomic_DNA"/>
</dbReference>
<dbReference type="GO" id="GO:0000981">
    <property type="term" value="F:DNA-binding transcription factor activity, RNA polymerase II-specific"/>
    <property type="evidence" value="ECO:0007669"/>
    <property type="project" value="InterPro"/>
</dbReference>
<accession>A0AAN6M2H1</accession>
<keyword evidence="6" id="KW-0804">Transcription</keyword>
<dbReference type="PROSITE" id="PS50048">
    <property type="entry name" value="ZN2_CY6_FUNGAL_2"/>
    <property type="match status" value="1"/>
</dbReference>
<feature type="domain" description="Zn(2)-C6 fungal-type" evidence="9">
    <location>
        <begin position="23"/>
        <end position="53"/>
    </location>
</feature>
<evidence type="ECO:0000256" key="7">
    <source>
        <dbReference type="ARBA" id="ARBA00023242"/>
    </source>
</evidence>
<dbReference type="GO" id="GO:0003677">
    <property type="term" value="F:DNA binding"/>
    <property type="evidence" value="ECO:0007669"/>
    <property type="project" value="UniProtKB-KW"/>
</dbReference>
<sequence>MPGILPMKVIKVGTNSQARIAQACDRCRSKKIRCDGVRPQCTQCVNVGFECKTSDKLSRRAFPRGYTESLEERVRTLEAEVRDLKELLDEKDEKIDMLSRIHSHSSPSNTTHRQSTSPVLDTREASQEKDDTFRVQHSSLLLDDENRDTYCVGSSSGRAFVESFKQRAQESGRPCADVNSNAFFGTGSKPASLPSQKRALSFKAPPRLVSDQMINIFFQEWAPLFPVLHRPSFLTLYEQYVSTPESMTDKKSIAKLNLVFGIAALSSDPRDGQDVESFEAQWQAALESFLMHNDIATLQCLVLAQIYCLLKADYSRLLKYKGLAVGLSQRLGLHQSQKRFALGALTIETRKKVFWSLYTIDCFSAAHLGLPKLLREEDVHCEYPVDADDEYVTEKGFLPTLPGESTKLSSALALFRLSRILSRVLAELYPASVAHDISFRTITSLSDDLEEWMTNLAPHLKLIFAQDKPSTNVTSSRSPILSLAYNHIRSLIYRPVVVANLGDKGSSAMVAVGDTAKHIVQIVQLLDERKLSFSFCLNRNEVLVQAGFGLLFQTLNLDRDGKLIKDCNRLSCTVMDMLDNGTASGASEFRRVGCSMIAIPHVEQMPTPFLARHNSEGTMAAPMDRFRATQKSLKAIAARFSPDTMKAHLITAAKEPRRATLPNLSPSLSAHPNHSNTSLSSLRSEPHNPRSEPSLSPLSHRASFSGQIAKRRPSQLSPHFQNRNIDFLSFSADPLAYNLSQHPHPHPHPHALPLQKDVSPSDWERILSSLDNGQTTIYDSIYGGAPAEALIDNIPLSAGAEPNGLSWSPNVWSWGAYNGNSGEQAQPPQSVLSFSDESLTSGEEFANSVGEYNTTSTPGSEKICYQGIMMPNLDGTVVREAGMGLTGLDGNFGL</sequence>
<dbReference type="CDD" id="cd15485">
    <property type="entry name" value="ZIP_Cat8"/>
    <property type="match status" value="1"/>
</dbReference>
<dbReference type="SUPFAM" id="SSF57701">
    <property type="entry name" value="Zn2/Cys6 DNA-binding domain"/>
    <property type="match status" value="1"/>
</dbReference>
<comment type="caution">
    <text evidence="10">The sequence shown here is derived from an EMBL/GenBank/DDBJ whole genome shotgun (WGS) entry which is preliminary data.</text>
</comment>
<protein>
    <recommendedName>
        <fullName evidence="9">Zn(2)-C6 fungal-type domain-containing protein</fullName>
    </recommendedName>
</protein>
<evidence type="ECO:0000256" key="5">
    <source>
        <dbReference type="ARBA" id="ARBA00023125"/>
    </source>
</evidence>
<proteinExistence type="predicted"/>
<dbReference type="FunFam" id="4.10.240.10:FF:000007">
    <property type="entry name" value="C6 transcription factor FacB"/>
    <property type="match status" value="1"/>
</dbReference>
<feature type="compositionally biased region" description="Polar residues" evidence="8">
    <location>
        <begin position="104"/>
        <end position="119"/>
    </location>
</feature>
<feature type="region of interest" description="Disordered" evidence="8">
    <location>
        <begin position="100"/>
        <end position="129"/>
    </location>
</feature>
<dbReference type="SMART" id="SM00066">
    <property type="entry name" value="GAL4"/>
    <property type="match status" value="1"/>
</dbReference>
<keyword evidence="7" id="KW-0539">Nucleus</keyword>
<dbReference type="PROSITE" id="PS00463">
    <property type="entry name" value="ZN2_CY6_FUNGAL_1"/>
    <property type="match status" value="1"/>
</dbReference>
<dbReference type="GO" id="GO:0006351">
    <property type="term" value="P:DNA-templated transcription"/>
    <property type="evidence" value="ECO:0007669"/>
    <property type="project" value="InterPro"/>
</dbReference>
<name>A0AAN6M2H1_9PLEO</name>
<evidence type="ECO:0000313" key="11">
    <source>
        <dbReference type="Proteomes" id="UP001280581"/>
    </source>
</evidence>
<dbReference type="PANTHER" id="PTHR46910">
    <property type="entry name" value="TRANSCRIPTION FACTOR PDR1"/>
    <property type="match status" value="1"/>
</dbReference>
<evidence type="ECO:0000313" key="10">
    <source>
        <dbReference type="EMBL" id="KAK3209859.1"/>
    </source>
</evidence>
<dbReference type="GO" id="GO:0005634">
    <property type="term" value="C:nucleus"/>
    <property type="evidence" value="ECO:0007669"/>
    <property type="project" value="UniProtKB-SubCell"/>
</dbReference>
<dbReference type="GO" id="GO:0008270">
    <property type="term" value="F:zinc ion binding"/>
    <property type="evidence" value="ECO:0007669"/>
    <property type="project" value="InterPro"/>
</dbReference>
<reference evidence="10 11" key="1">
    <citation type="submission" date="2021-02" db="EMBL/GenBank/DDBJ databases">
        <title>Genome assembly of Pseudopithomyces chartarum.</title>
        <authorList>
            <person name="Jauregui R."/>
            <person name="Singh J."/>
            <person name="Voisey C."/>
        </authorList>
    </citation>
    <scope>NUCLEOTIDE SEQUENCE [LARGE SCALE GENOMIC DNA]</scope>
    <source>
        <strain evidence="10 11">AGR01</strain>
    </source>
</reference>
<dbReference type="Gene3D" id="4.10.240.10">
    <property type="entry name" value="Zn(2)-C6 fungal-type DNA-binding domain"/>
    <property type="match status" value="1"/>
</dbReference>
<dbReference type="SMART" id="SM00906">
    <property type="entry name" value="Fungal_trans"/>
    <property type="match status" value="1"/>
</dbReference>
<evidence type="ECO:0000256" key="3">
    <source>
        <dbReference type="ARBA" id="ARBA00022833"/>
    </source>
</evidence>
<keyword evidence="11" id="KW-1185">Reference proteome</keyword>
<feature type="compositionally biased region" description="Polar residues" evidence="8">
    <location>
        <begin position="662"/>
        <end position="683"/>
    </location>
</feature>
<dbReference type="Proteomes" id="UP001280581">
    <property type="component" value="Unassembled WGS sequence"/>
</dbReference>
<dbReference type="CDD" id="cd00067">
    <property type="entry name" value="GAL4"/>
    <property type="match status" value="1"/>
</dbReference>
<dbReference type="CDD" id="cd12148">
    <property type="entry name" value="fungal_TF_MHR"/>
    <property type="match status" value="1"/>
</dbReference>
<feature type="region of interest" description="Disordered" evidence="8">
    <location>
        <begin position="653"/>
        <end position="717"/>
    </location>
</feature>
<evidence type="ECO:0000256" key="4">
    <source>
        <dbReference type="ARBA" id="ARBA00023015"/>
    </source>
</evidence>
<evidence type="ECO:0000256" key="8">
    <source>
        <dbReference type="SAM" id="MobiDB-lite"/>
    </source>
</evidence>
<keyword evidence="5" id="KW-0238">DNA-binding</keyword>
<dbReference type="InterPro" id="IPR001138">
    <property type="entry name" value="Zn2Cys6_DnaBD"/>
</dbReference>
<dbReference type="InterPro" id="IPR050987">
    <property type="entry name" value="AtrR-like"/>
</dbReference>
<keyword evidence="3" id="KW-0862">Zinc</keyword>
<evidence type="ECO:0000256" key="6">
    <source>
        <dbReference type="ARBA" id="ARBA00023163"/>
    </source>
</evidence>
<comment type="subcellular location">
    <subcellularLocation>
        <location evidence="1">Nucleus</location>
    </subcellularLocation>
</comment>
<feature type="region of interest" description="Disordered" evidence="8">
    <location>
        <begin position="818"/>
        <end position="838"/>
    </location>
</feature>
<evidence type="ECO:0000256" key="2">
    <source>
        <dbReference type="ARBA" id="ARBA00022723"/>
    </source>
</evidence>
<gene>
    <name evidence="10" type="ORF">GRF29_44g810515</name>
</gene>
<keyword evidence="4" id="KW-0805">Transcription regulation</keyword>
<feature type="compositionally biased region" description="Polar residues" evidence="8">
    <location>
        <begin position="691"/>
        <end position="706"/>
    </location>
</feature>
<evidence type="ECO:0000259" key="9">
    <source>
        <dbReference type="PROSITE" id="PS50048"/>
    </source>
</evidence>
<dbReference type="InterPro" id="IPR036864">
    <property type="entry name" value="Zn2-C6_fun-type_DNA-bd_sf"/>
</dbReference>
<dbReference type="InterPro" id="IPR007219">
    <property type="entry name" value="XnlR_reg_dom"/>
</dbReference>
<keyword evidence="2" id="KW-0479">Metal-binding</keyword>
<dbReference type="Pfam" id="PF00172">
    <property type="entry name" value="Zn_clus"/>
    <property type="match status" value="1"/>
</dbReference>
<evidence type="ECO:0000256" key="1">
    <source>
        <dbReference type="ARBA" id="ARBA00004123"/>
    </source>
</evidence>
<dbReference type="AlphaFoldDB" id="A0AAN6M2H1"/>
<dbReference type="Pfam" id="PF04082">
    <property type="entry name" value="Fungal_trans"/>
    <property type="match status" value="1"/>
</dbReference>
<dbReference type="PANTHER" id="PTHR46910:SF12">
    <property type="entry name" value="REGULATORY PROTEIN CAT8"/>
    <property type="match status" value="1"/>
</dbReference>